<sequence length="238" mass="27998">MEVGSLSDWISVIGTWLILYVAWLAYKKAPEWLGQKFDEESVSIGTEIHFLIGNSIYTYARRLKNLINHPNNRTFPYSKIIHEVIRYNGKLSVREASTLWLEFMYAYQFDAYSGIAEDQIKLTKNIVRFNFMGWEITDKKNTIVGNIINDINKVVDAKFKINNIILPLIESKKNFMYDSNDTDLLNNLKITSQQLYLIEQDLDKNLDRLLLNLSNYHSNKGDYFDYFSRREGFKDKFN</sequence>
<proteinExistence type="predicted"/>
<organism evidence="2 3">
    <name type="scientific">Serratia fonticola</name>
    <dbReference type="NCBI Taxonomy" id="47917"/>
    <lineage>
        <taxon>Bacteria</taxon>
        <taxon>Pseudomonadati</taxon>
        <taxon>Pseudomonadota</taxon>
        <taxon>Gammaproteobacteria</taxon>
        <taxon>Enterobacterales</taxon>
        <taxon>Yersiniaceae</taxon>
        <taxon>Serratia</taxon>
    </lineage>
</organism>
<evidence type="ECO:0000256" key="1">
    <source>
        <dbReference type="SAM" id="Phobius"/>
    </source>
</evidence>
<reference evidence="2 3" key="1">
    <citation type="submission" date="2018-12" db="EMBL/GenBank/DDBJ databases">
        <authorList>
            <consortium name="Pathogen Informatics"/>
        </authorList>
    </citation>
    <scope>NUCLEOTIDE SEQUENCE [LARGE SCALE GENOMIC DNA]</scope>
    <source>
        <strain evidence="2 3">NCTC13193</strain>
    </source>
</reference>
<gene>
    <name evidence="2" type="ORF">NCTC13193_04291</name>
</gene>
<dbReference type="Proteomes" id="UP000270487">
    <property type="component" value="Chromosome"/>
</dbReference>
<name>A0A448T197_SERFO</name>
<dbReference type="EMBL" id="LR134492">
    <property type="protein sequence ID" value="VEI73689.1"/>
    <property type="molecule type" value="Genomic_DNA"/>
</dbReference>
<dbReference type="AlphaFoldDB" id="A0A448T197"/>
<protein>
    <submittedName>
        <fullName evidence="2">Uncharacterized protein</fullName>
    </submittedName>
</protein>
<keyword evidence="1" id="KW-0472">Membrane</keyword>
<evidence type="ECO:0000313" key="2">
    <source>
        <dbReference type="EMBL" id="VEI73689.1"/>
    </source>
</evidence>
<evidence type="ECO:0000313" key="3">
    <source>
        <dbReference type="Proteomes" id="UP000270487"/>
    </source>
</evidence>
<accession>A0A448T197</accession>
<feature type="transmembrane region" description="Helical" evidence="1">
    <location>
        <begin position="6"/>
        <end position="26"/>
    </location>
</feature>
<keyword evidence="1" id="KW-0812">Transmembrane</keyword>
<keyword evidence="1" id="KW-1133">Transmembrane helix</keyword>